<comment type="similarity">
    <text evidence="2">Belongs to the PMEI family.</text>
</comment>
<dbReference type="Gramene" id="QL08p042930:mrna">
    <property type="protein sequence ID" value="QL08p042930:mrna:CDS:1"/>
    <property type="gene ID" value="QL08p042930"/>
</dbReference>
<dbReference type="EMBL" id="LRBV02000003">
    <property type="status" value="NOT_ANNOTATED_CDS"/>
    <property type="molecule type" value="Genomic_DNA"/>
</dbReference>
<evidence type="ECO:0000313" key="6">
    <source>
        <dbReference type="Proteomes" id="UP000594261"/>
    </source>
</evidence>
<proteinExistence type="inferred from homology"/>
<dbReference type="InterPro" id="IPR035513">
    <property type="entry name" value="Invertase/methylesterase_inhib"/>
</dbReference>
<dbReference type="Gramene" id="QL03p019662:mrna">
    <property type="protein sequence ID" value="QL03p019662:mrna:CDS:1"/>
    <property type="gene ID" value="QL03p019662"/>
</dbReference>
<keyword evidence="6" id="KW-1185">Reference proteome</keyword>
<feature type="domain" description="Pectinesterase inhibitor" evidence="4">
    <location>
        <begin position="21"/>
        <end position="166"/>
    </location>
</feature>
<name>A0A7N2L515_QUELO</name>
<dbReference type="InterPro" id="IPR051955">
    <property type="entry name" value="PME_Inhibitor"/>
</dbReference>
<dbReference type="KEGG" id="qlo:115980504"/>
<dbReference type="EnsemblPlants" id="QL08p042930:mrna">
    <property type="protein sequence ID" value="QL08p042930:mrna:CDS:1"/>
    <property type="gene ID" value="QL08p042930"/>
</dbReference>
<dbReference type="AlphaFoldDB" id="A0A7N2L515"/>
<dbReference type="Gene3D" id="1.20.140.40">
    <property type="entry name" value="Invertase/pectin methylesterase inhibitor family protein"/>
    <property type="match status" value="1"/>
</dbReference>
<gene>
    <name evidence="5" type="primary">LOC115980504</name>
</gene>
<dbReference type="InterPro" id="IPR006501">
    <property type="entry name" value="Pectinesterase_inhib_dom"/>
</dbReference>
<organism evidence="5 6">
    <name type="scientific">Quercus lobata</name>
    <name type="common">Valley oak</name>
    <dbReference type="NCBI Taxonomy" id="97700"/>
    <lineage>
        <taxon>Eukaryota</taxon>
        <taxon>Viridiplantae</taxon>
        <taxon>Streptophyta</taxon>
        <taxon>Embryophyta</taxon>
        <taxon>Tracheophyta</taxon>
        <taxon>Spermatophyta</taxon>
        <taxon>Magnoliopsida</taxon>
        <taxon>eudicotyledons</taxon>
        <taxon>Gunneridae</taxon>
        <taxon>Pentapetalae</taxon>
        <taxon>rosids</taxon>
        <taxon>fabids</taxon>
        <taxon>Fagales</taxon>
        <taxon>Fagaceae</taxon>
        <taxon>Quercus</taxon>
    </lineage>
</organism>
<dbReference type="RefSeq" id="XP_030958600.1">
    <property type="nucleotide sequence ID" value="XM_031102740.1"/>
</dbReference>
<reference evidence="5 6" key="1">
    <citation type="journal article" date="2016" name="G3 (Bethesda)">
        <title>First Draft Assembly and Annotation of the Genome of a California Endemic Oak Quercus lobata Nee (Fagaceae).</title>
        <authorList>
            <person name="Sork V.L."/>
            <person name="Fitz-Gibbon S.T."/>
            <person name="Puiu D."/>
            <person name="Crepeau M."/>
            <person name="Gugger P.F."/>
            <person name="Sherman R."/>
            <person name="Stevens K."/>
            <person name="Langley C.H."/>
            <person name="Pellegrini M."/>
            <person name="Salzberg S.L."/>
        </authorList>
    </citation>
    <scope>NUCLEOTIDE SEQUENCE [LARGE SCALE GENOMIC DNA]</scope>
    <source>
        <strain evidence="5 6">cv. SW786</strain>
    </source>
</reference>
<feature type="signal peptide" evidence="3">
    <location>
        <begin position="1"/>
        <end position="22"/>
    </location>
</feature>
<evidence type="ECO:0000259" key="4">
    <source>
        <dbReference type="SMART" id="SM00856"/>
    </source>
</evidence>
<dbReference type="OrthoDB" id="1899334at2759"/>
<dbReference type="PANTHER" id="PTHR31080:SF296">
    <property type="entry name" value="OS05G0360900 PROTEIN"/>
    <property type="match status" value="1"/>
</dbReference>
<feature type="chain" id="PRO_5044661028" description="Pectinesterase inhibitor domain-containing protein" evidence="3">
    <location>
        <begin position="23"/>
        <end position="170"/>
    </location>
</feature>
<evidence type="ECO:0000256" key="1">
    <source>
        <dbReference type="ARBA" id="ARBA00022729"/>
    </source>
</evidence>
<reference evidence="5" key="2">
    <citation type="submission" date="2021-01" db="UniProtKB">
        <authorList>
            <consortium name="EnsemblPlants"/>
        </authorList>
    </citation>
    <scope>IDENTIFICATION</scope>
</reference>
<dbReference type="GeneID" id="115980504"/>
<evidence type="ECO:0000256" key="3">
    <source>
        <dbReference type="SAM" id="SignalP"/>
    </source>
</evidence>
<evidence type="ECO:0000256" key="2">
    <source>
        <dbReference type="ARBA" id="ARBA00038471"/>
    </source>
</evidence>
<dbReference type="EMBL" id="LRBV02000008">
    <property type="status" value="NOT_ANNOTATED_CDS"/>
    <property type="molecule type" value="Genomic_DNA"/>
</dbReference>
<dbReference type="NCBIfam" id="TIGR01614">
    <property type="entry name" value="PME_inhib"/>
    <property type="match status" value="1"/>
</dbReference>
<dbReference type="Proteomes" id="UP000594261">
    <property type="component" value="Chromosome 3"/>
</dbReference>
<dbReference type="SMART" id="SM00856">
    <property type="entry name" value="PMEI"/>
    <property type="match status" value="1"/>
</dbReference>
<protein>
    <recommendedName>
        <fullName evidence="4">Pectinesterase inhibitor domain-containing protein</fullName>
    </recommendedName>
</protein>
<dbReference type="PANTHER" id="PTHR31080">
    <property type="entry name" value="PECTINESTERASE INHIBITOR-LIKE"/>
    <property type="match status" value="1"/>
</dbReference>
<dbReference type="SUPFAM" id="SSF101148">
    <property type="entry name" value="Plant invertase/pectin methylesterase inhibitor"/>
    <property type="match status" value="1"/>
</dbReference>
<dbReference type="GO" id="GO:0004857">
    <property type="term" value="F:enzyme inhibitor activity"/>
    <property type="evidence" value="ECO:0007669"/>
    <property type="project" value="InterPro"/>
</dbReference>
<evidence type="ECO:0000313" key="5">
    <source>
        <dbReference type="EnsemblPlants" id="QL03p019662:mrna:CDS:1"/>
    </source>
</evidence>
<keyword evidence="1 3" id="KW-0732">Signal</keyword>
<accession>A0A7N2L515</accession>
<dbReference type="CDD" id="cd15801">
    <property type="entry name" value="PMEI-like_1"/>
    <property type="match status" value="1"/>
</dbReference>
<dbReference type="Proteomes" id="UP000594261">
    <property type="component" value="Chromosome 8"/>
</dbReference>
<dbReference type="EnsemblPlants" id="QL03p019662:mrna">
    <property type="protein sequence ID" value="QL03p019662:mrna:CDS:1"/>
    <property type="gene ID" value="QL03p019662"/>
</dbReference>
<sequence>MNPISSLVFVLLLTVFPTQIFCQNLIAQACGYTSYKPLCLSTLQSDSEAKSAKDLLTIAKVALKHAGTKAQAVNAEVKKQQGSATDEGLKQALSDCAENYGDAIDQIQSSTGALGSKKYNDVNTWVSAAMNDADSCNQGFEDQSVKSPITSSSTTFSQLCSNVLAITNHL</sequence>
<dbReference type="Pfam" id="PF04043">
    <property type="entry name" value="PMEI"/>
    <property type="match status" value="1"/>
</dbReference>
<dbReference type="KEGG" id="qlo:115954744"/>
<dbReference type="OMA" id="KNTCEHA"/>